<dbReference type="PRINTS" id="PR01488">
    <property type="entry name" value="RTXTOXINA"/>
</dbReference>
<feature type="domain" description="Cadherin" evidence="9">
    <location>
        <begin position="719"/>
        <end position="815"/>
    </location>
</feature>
<dbReference type="Pfam" id="PF17803">
    <property type="entry name" value="Cadherin_4"/>
    <property type="match status" value="3"/>
</dbReference>
<dbReference type="RefSeq" id="WP_238235522.1">
    <property type="nucleotide sequence ID" value="NZ_BPQQ01000030.1"/>
</dbReference>
<dbReference type="InterPro" id="IPR006644">
    <property type="entry name" value="Cadg"/>
</dbReference>
<dbReference type="InterPro" id="IPR011049">
    <property type="entry name" value="Serralysin-like_metalloprot_C"/>
</dbReference>
<feature type="region of interest" description="Disordered" evidence="8">
    <location>
        <begin position="682"/>
        <end position="702"/>
    </location>
</feature>
<protein>
    <recommendedName>
        <fullName evidence="9">Cadherin domain-containing protein</fullName>
    </recommendedName>
</protein>
<proteinExistence type="predicted"/>
<dbReference type="PANTHER" id="PTHR38340">
    <property type="entry name" value="S-LAYER PROTEIN"/>
    <property type="match status" value="1"/>
</dbReference>
<keyword evidence="3" id="KW-0964">Secreted</keyword>
<accession>A0ABQ4SG28</accession>
<dbReference type="PANTHER" id="PTHR38340:SF1">
    <property type="entry name" value="S-LAYER PROTEIN"/>
    <property type="match status" value="1"/>
</dbReference>
<evidence type="ECO:0000256" key="6">
    <source>
        <dbReference type="ARBA" id="ARBA00023026"/>
    </source>
</evidence>
<keyword evidence="6" id="KW-0843">Virulence</keyword>
<evidence type="ECO:0000313" key="10">
    <source>
        <dbReference type="EMBL" id="GJE00636.1"/>
    </source>
</evidence>
<comment type="caution">
    <text evidence="10">The sequence shown here is derived from an EMBL/GenBank/DDBJ whole genome shotgun (WGS) entry which is preliminary data.</text>
</comment>
<keyword evidence="7" id="KW-0472">Membrane</keyword>
<dbReference type="Pfam" id="PF05345">
    <property type="entry name" value="He_PIG"/>
    <property type="match status" value="1"/>
</dbReference>
<name>A0ABQ4SG28_9HYPH</name>
<evidence type="ECO:0000256" key="2">
    <source>
        <dbReference type="ARBA" id="ARBA00004613"/>
    </source>
</evidence>
<evidence type="ECO:0000256" key="8">
    <source>
        <dbReference type="SAM" id="MobiDB-lite"/>
    </source>
</evidence>
<evidence type="ECO:0000256" key="1">
    <source>
        <dbReference type="ARBA" id="ARBA00004370"/>
    </source>
</evidence>
<dbReference type="InterPro" id="IPR010221">
    <property type="entry name" value="VCBS_dom"/>
</dbReference>
<dbReference type="PRINTS" id="PR00313">
    <property type="entry name" value="CABNDNGRPT"/>
</dbReference>
<dbReference type="Proteomes" id="UP001055153">
    <property type="component" value="Unassembled WGS sequence"/>
</dbReference>
<organism evidence="10 11">
    <name type="scientific">Methylobacterium isbiliense</name>
    <dbReference type="NCBI Taxonomy" id="315478"/>
    <lineage>
        <taxon>Bacteria</taxon>
        <taxon>Pseudomonadati</taxon>
        <taxon>Pseudomonadota</taxon>
        <taxon>Alphaproteobacteria</taxon>
        <taxon>Hyphomicrobiales</taxon>
        <taxon>Methylobacteriaceae</taxon>
        <taxon>Methylobacterium</taxon>
    </lineage>
</organism>
<evidence type="ECO:0000256" key="4">
    <source>
        <dbReference type="ARBA" id="ARBA00022656"/>
    </source>
</evidence>
<dbReference type="Pfam" id="PF17963">
    <property type="entry name" value="Big_9"/>
    <property type="match status" value="1"/>
</dbReference>
<dbReference type="InterPro" id="IPR015919">
    <property type="entry name" value="Cadherin-like_sf"/>
</dbReference>
<evidence type="ECO:0000259" key="9">
    <source>
        <dbReference type="PROSITE" id="PS50268"/>
    </source>
</evidence>
<keyword evidence="4" id="KW-0800">Toxin</keyword>
<keyword evidence="11" id="KW-1185">Reference proteome</keyword>
<comment type="subcellular location">
    <subcellularLocation>
        <location evidence="1">Membrane</location>
    </subcellularLocation>
    <subcellularLocation>
        <location evidence="2">Secreted</location>
    </subcellularLocation>
</comment>
<dbReference type="InterPro" id="IPR003995">
    <property type="entry name" value="RTX_toxin_determinant-A"/>
</dbReference>
<dbReference type="SMART" id="SM00736">
    <property type="entry name" value="CADG"/>
    <property type="match status" value="2"/>
</dbReference>
<reference evidence="10" key="1">
    <citation type="journal article" date="2021" name="Front. Microbiol.">
        <title>Comprehensive Comparative Genomics and Phenotyping of Methylobacterium Species.</title>
        <authorList>
            <person name="Alessa O."/>
            <person name="Ogura Y."/>
            <person name="Fujitani Y."/>
            <person name="Takami H."/>
            <person name="Hayashi T."/>
            <person name="Sahin N."/>
            <person name="Tani A."/>
        </authorList>
    </citation>
    <scope>NUCLEOTIDE SEQUENCE</scope>
    <source>
        <strain evidence="10">DSM 17168</strain>
    </source>
</reference>
<dbReference type="InterPro" id="IPR040853">
    <property type="entry name" value="RapA2_cadherin-like"/>
</dbReference>
<sequence>MGATGFDNSVVEFTYRFPNYNSDYPTGGTDSSLDRVGTGVEFPDGLIGYFSLDLTNNTIYVDYGSYVWWTTAGFNGFNIRDYDNSVPSIADFTLETNIAGLDRSDVIFNADNIAINWNSLQADPSSFVRLTVRFEGVNVPPTVDLNGSAAGVNAALSYREDQGQAAVAPDALVSDADSLNFSGGQLVIGFEAGGTASDRLAIRNEGSGPGQIRTNGNAIEYGGTVIGTFTGGMNGTDLVVSLDLNSTPAAVQALTRSILYSSSSDSPSAAPRTLRFTLSDGDGGVTQTGTVVTITPVNDPPSLDLDFGVAGTSASLTYTENQPAVPLAPFAVLSDADSLNFDGGLLSIGFDAGATSADQLAIRNQGTGTGQIGLAGSTVTYGGSAIGTVTGGANGGGLFVSLSGTAATPAAVQALMRNILYANTSENPNAGTRTLRVTLVGGDGTALGGGDTAQATAALTLVPVNDAPTTDTLATGWEEERPLLLSLKGADVDGSVTGFRIVQSPPIGGQFLNEAFQPLDPQSIPVSRDGMAFIWYVPPRDFAGVSSFTYTAIDDRGVADETPATYTVSFTAVNDAPVNAVPESQTLVEDGTRVFSVANGNALSVSDVDIGTGAATVTLSVTSGVLTLSGTTGLTFASGDGSADASMTFTGALAAINAALDGLTYAPPANGTGSATLTLMTSDNGLSGADPSQTGTNTSETDTDSVAITITPVNDTPEAAAENAFTTAEDTISAPVAIGATDVDGDALSYALKEGFGPAKGVVSFDPANGTFTYTPVADATGPERFTVLISDENGATAEQTVSVTITAVNDAPVARDDLATVAEDSLITNSVATNDGDIDGDFLRYALAGEAPAGLIFNPDGSYSFDAAGLAYQSLARAESREMAVGYTVSDGHGGSDSGRLTITVAGANDAPVASDHELNGAVANPGTSYGARLFADDIDSDDDPDTLTYRLVDGPPPGQGTLTFEGRTPMLAVGNDFADLAQGEIRDVVITYKATDRHGADSNTASLTYHVRGINDGPTAANVTLATRASEDGPAIVGQFAGEDVDSDDDRASLTYTVVTPPAAGRVTVDENGTFRFDPGADFQSLAAGEERQVTFAYTATDRHGATSTAATVTLTVVGTNDAPEVVAITDTLTNEDAAPVDVNLLAGATDRDVRDDLDVTGVELGSSNLARSVAADINVETGALSLDPAQFGDLAAGERETLTVRYFVTDGSVAVANTATIVVEGRNDGPTVAGPLQRSAREDDAPFSLDLLAGASDMDRGTVLSIDPDGIHGLITGLSVSGSTLTVDPAAAPFQALAAGEAREIAVRYDINDGDGGVVSQVARITVTGVNDRPDFAAGAVVTVAEAENLTNAPLDTPVAASGSLAFSDRDLTDAHAVSHRLASAVWSAGAPLPAGVAQALADALVTRVSAASTGTGAGSVAWSFALPDALASVLAAGERLTVAYEVTIDDDHAGGTDTERVVITIEGANDVPVVTAVVPGDTSFAQLTETNAGLTTSGTLTVTDPDLTDTVALRVATVALSGTTHGLDVPSDRLLAMLTVAPATVGADDGAAHNVGWIFDSESAPFDYLAAGEELRLVYTIRASDGAGGIGDGTVSVVIRGSNDGPRITSGEQAAALMETDLPLSAAGRVTFSDADASDAPAASLAGASLSASGLALTAVQEAAFRNAFSVSADGTWRYALAASDSQFLAVGDTVALTFTVAVDDGRSGRAAQDVAITVTGSNDGPLLVHALQDQIGREDTPVSIRVPEDAFADIDAGDSLRYTANLANGAPLPSWLHFDAATRTLSGVPENGDAGTLSIRITATDTSGASVQDTFTLAIQDNAGRLVNGTNQADVIDAAFNAGRGTTAGEDTVLGGNGADQMYGLDGSDLLLGGNGDDRLFGGQGRDRLEGETGADWLDGGLGADTLLGGQGNDTLVGGAGADVFVLGKSGGSDTVTDFQVGTDRLELLDGLTARSATLADANHTGALDLVVQLSNGSVTLLDTGAVANWQTELFGP</sequence>
<evidence type="ECO:0000256" key="7">
    <source>
        <dbReference type="ARBA" id="ARBA00023136"/>
    </source>
</evidence>
<dbReference type="EMBL" id="BPQQ01000030">
    <property type="protein sequence ID" value="GJE00636.1"/>
    <property type="molecule type" value="Genomic_DNA"/>
</dbReference>
<dbReference type="NCBIfam" id="TIGR01965">
    <property type="entry name" value="VCBS_repeat"/>
    <property type="match status" value="6"/>
</dbReference>
<dbReference type="SUPFAM" id="SSF51120">
    <property type="entry name" value="beta-Roll"/>
    <property type="match status" value="1"/>
</dbReference>
<dbReference type="InterPro" id="IPR050557">
    <property type="entry name" value="RTX_toxin/Mannuronan_C5-epim"/>
</dbReference>
<gene>
    <name evidence="10" type="ORF">GMJLKIPL_2560</name>
</gene>
<dbReference type="NCBIfam" id="NF012211">
    <property type="entry name" value="tand_rpt_95"/>
    <property type="match status" value="3"/>
</dbReference>
<dbReference type="Gene3D" id="2.150.10.10">
    <property type="entry name" value="Serralysin-like metalloprotease, C-terminal"/>
    <property type="match status" value="1"/>
</dbReference>
<dbReference type="Gene3D" id="2.60.40.10">
    <property type="entry name" value="Immunoglobulins"/>
    <property type="match status" value="2"/>
</dbReference>
<keyword evidence="5" id="KW-0677">Repeat</keyword>
<dbReference type="InterPro" id="IPR001343">
    <property type="entry name" value="Hemolysn_Ca-bd"/>
</dbReference>
<reference evidence="10" key="2">
    <citation type="submission" date="2021-08" db="EMBL/GenBank/DDBJ databases">
        <authorList>
            <person name="Tani A."/>
            <person name="Ola A."/>
            <person name="Ogura Y."/>
            <person name="Katsura K."/>
            <person name="Hayashi T."/>
        </authorList>
    </citation>
    <scope>NUCLEOTIDE SEQUENCE</scope>
    <source>
        <strain evidence="10">DSM 17168</strain>
    </source>
</reference>
<feature type="domain" description="Cadherin" evidence="9">
    <location>
        <begin position="1035"/>
        <end position="1128"/>
    </location>
</feature>
<evidence type="ECO:0000313" key="11">
    <source>
        <dbReference type="Proteomes" id="UP001055153"/>
    </source>
</evidence>
<dbReference type="PROSITE" id="PS00330">
    <property type="entry name" value="HEMOLYSIN_CALCIUM"/>
    <property type="match status" value="3"/>
</dbReference>
<dbReference type="InterPro" id="IPR018511">
    <property type="entry name" value="Hemolysin-typ_Ca-bd_CS"/>
</dbReference>
<dbReference type="PROSITE" id="PS50268">
    <property type="entry name" value="CADHERIN_2"/>
    <property type="match status" value="2"/>
</dbReference>
<evidence type="ECO:0000256" key="3">
    <source>
        <dbReference type="ARBA" id="ARBA00022525"/>
    </source>
</evidence>
<dbReference type="InterPro" id="IPR002126">
    <property type="entry name" value="Cadherin-like_dom"/>
</dbReference>
<dbReference type="Pfam" id="PF00353">
    <property type="entry name" value="HemolysinCabind"/>
    <property type="match status" value="2"/>
</dbReference>
<evidence type="ECO:0000256" key="5">
    <source>
        <dbReference type="ARBA" id="ARBA00022737"/>
    </source>
</evidence>
<dbReference type="InterPro" id="IPR013783">
    <property type="entry name" value="Ig-like_fold"/>
</dbReference>
<dbReference type="SUPFAM" id="SSF49313">
    <property type="entry name" value="Cadherin-like"/>
    <property type="match status" value="2"/>
</dbReference>